<protein>
    <recommendedName>
        <fullName evidence="3">Phage gp6-like head-tail connector protein</fullName>
    </recommendedName>
</protein>
<reference evidence="1 2" key="1">
    <citation type="submission" date="2019-04" db="EMBL/GenBank/DDBJ databases">
        <authorList>
            <person name="Schori C."/>
            <person name="Ahrens C."/>
        </authorList>
    </citation>
    <scope>NUCLEOTIDE SEQUENCE [LARGE SCALE GENOMIC DNA]</scope>
    <source>
        <strain evidence="1 2">DSM 2950</strain>
    </source>
</reference>
<dbReference type="RefSeq" id="WP_018597239.1">
    <property type="nucleotide sequence ID" value="NZ_CABLBP010000042.1"/>
</dbReference>
<sequence>MGILVRVERRLSGENIDINLVQELIDTVTDRICIQLGEDSLPNAFDSICADAVVKMYRRTYYEGISSEGTADINTSFVDNVLSEYEAEIQGWVSRKLNKVGSGRVVRFR</sequence>
<dbReference type="Proteomes" id="UP000515789">
    <property type="component" value="Chromosome"/>
</dbReference>
<gene>
    <name evidence="1" type="ORF">E5259_05530</name>
</gene>
<evidence type="ECO:0000313" key="1">
    <source>
        <dbReference type="EMBL" id="QMW77104.1"/>
    </source>
</evidence>
<proteinExistence type="predicted"/>
<dbReference type="GeneID" id="75055100"/>
<evidence type="ECO:0000313" key="2">
    <source>
        <dbReference type="Proteomes" id="UP000515789"/>
    </source>
</evidence>
<organism evidence="1 2">
    <name type="scientific">Blautia producta</name>
    <dbReference type="NCBI Taxonomy" id="33035"/>
    <lineage>
        <taxon>Bacteria</taxon>
        <taxon>Bacillati</taxon>
        <taxon>Bacillota</taxon>
        <taxon>Clostridia</taxon>
        <taxon>Lachnospirales</taxon>
        <taxon>Lachnospiraceae</taxon>
        <taxon>Blautia</taxon>
    </lineage>
</organism>
<evidence type="ECO:0008006" key="3">
    <source>
        <dbReference type="Google" id="ProtNLM"/>
    </source>
</evidence>
<accession>A0A7G5MR61</accession>
<dbReference type="EMBL" id="CP039126">
    <property type="protein sequence ID" value="QMW77104.1"/>
    <property type="molecule type" value="Genomic_DNA"/>
</dbReference>
<name>A0A7G5MR61_9FIRM</name>
<dbReference type="AlphaFoldDB" id="A0A7G5MR61"/>